<dbReference type="Proteomes" id="UP000473885">
    <property type="component" value="Unassembled WGS sequence"/>
</dbReference>
<sequence>MSKGNGIKKFSNNFSDFLSDVIVEKMRIFILNGSFKKKFNEDMKKMIKEMKGSEKEKIDLIIMFNTDGNIAIIDESIIAKIIYNDYENLMRLYYRISSLNKLIKNLLMGDKIIKESFIKVSYKVFYNSLIKIYSELKCRKDIIVKYRLKYNLVNYNKEDISIIVLIILILEEICFQFNLDYITIEKIINSMINVKTNNDY</sequence>
<name>A0A6M0RAU5_9CLOT</name>
<dbReference type="EMBL" id="SXDP01000003">
    <property type="protein sequence ID" value="NEZ46709.1"/>
    <property type="molecule type" value="Genomic_DNA"/>
</dbReference>
<accession>A0A6M0RAU5</accession>
<gene>
    <name evidence="1" type="ORF">FDF74_05700</name>
</gene>
<evidence type="ECO:0000313" key="1">
    <source>
        <dbReference type="EMBL" id="NEZ46709.1"/>
    </source>
</evidence>
<proteinExistence type="predicted"/>
<reference evidence="1 2" key="1">
    <citation type="submission" date="2019-04" db="EMBL/GenBank/DDBJ databases">
        <title>Genome sequencing of Clostridium botulinum Groups I-IV and Clostridium butyricum.</title>
        <authorList>
            <person name="Brunt J."/>
            <person name="Van Vliet A.H.M."/>
            <person name="Stringer S.C."/>
            <person name="Carter A.T."/>
            <person name="Peck M.W."/>
        </authorList>
    </citation>
    <scope>NUCLEOTIDE SEQUENCE [LARGE SCALE GENOMIC DNA]</scope>
    <source>
        <strain evidence="1 2">IFR 18/094</strain>
    </source>
</reference>
<dbReference type="AlphaFoldDB" id="A0A6M0RAU5"/>
<protein>
    <submittedName>
        <fullName evidence="1">Uncharacterized protein</fullName>
    </submittedName>
</protein>
<dbReference type="RefSeq" id="WP_163248939.1">
    <property type="nucleotide sequence ID" value="NZ_SXDP01000003.1"/>
</dbReference>
<keyword evidence="2" id="KW-1185">Reference proteome</keyword>
<evidence type="ECO:0000313" key="2">
    <source>
        <dbReference type="Proteomes" id="UP000473885"/>
    </source>
</evidence>
<organism evidence="1 2">
    <name type="scientific">Clostridium niameyense</name>
    <dbReference type="NCBI Taxonomy" id="1622073"/>
    <lineage>
        <taxon>Bacteria</taxon>
        <taxon>Bacillati</taxon>
        <taxon>Bacillota</taxon>
        <taxon>Clostridia</taxon>
        <taxon>Eubacteriales</taxon>
        <taxon>Clostridiaceae</taxon>
        <taxon>Clostridium</taxon>
    </lineage>
</organism>
<comment type="caution">
    <text evidence="1">The sequence shown here is derived from an EMBL/GenBank/DDBJ whole genome shotgun (WGS) entry which is preliminary data.</text>
</comment>